<proteinExistence type="predicted"/>
<organism evidence="1 2">
    <name type="scientific">Racocetra persica</name>
    <dbReference type="NCBI Taxonomy" id="160502"/>
    <lineage>
        <taxon>Eukaryota</taxon>
        <taxon>Fungi</taxon>
        <taxon>Fungi incertae sedis</taxon>
        <taxon>Mucoromycota</taxon>
        <taxon>Glomeromycotina</taxon>
        <taxon>Glomeromycetes</taxon>
        <taxon>Diversisporales</taxon>
        <taxon>Gigasporaceae</taxon>
        <taxon>Racocetra</taxon>
    </lineage>
</organism>
<feature type="non-terminal residue" evidence="1">
    <location>
        <position position="141"/>
    </location>
</feature>
<evidence type="ECO:0000313" key="2">
    <source>
        <dbReference type="Proteomes" id="UP000789920"/>
    </source>
</evidence>
<reference evidence="1" key="1">
    <citation type="submission" date="2021-06" db="EMBL/GenBank/DDBJ databases">
        <authorList>
            <person name="Kallberg Y."/>
            <person name="Tangrot J."/>
            <person name="Rosling A."/>
        </authorList>
    </citation>
    <scope>NUCLEOTIDE SEQUENCE</scope>
    <source>
        <strain evidence="1">MA461A</strain>
    </source>
</reference>
<gene>
    <name evidence="1" type="ORF">RPERSI_LOCUS20191</name>
</gene>
<dbReference type="Proteomes" id="UP000789920">
    <property type="component" value="Unassembled WGS sequence"/>
</dbReference>
<dbReference type="EMBL" id="CAJVQC010056567">
    <property type="protein sequence ID" value="CAG8796597.1"/>
    <property type="molecule type" value="Genomic_DNA"/>
</dbReference>
<sequence>MNEEIILYDEGPVASLISVQEEDNRSILDLFDYYYEKRSCFNIKYNIGEVEDNQRKQLLELLRENPNLCAQDISELGQTDIIQHCIPTQDSTIPSSYTSAQIRILKLKTHHYLAREGLLYKKNPRNPFRPLQILKLQEVEP</sequence>
<comment type="caution">
    <text evidence="1">The sequence shown here is derived from an EMBL/GenBank/DDBJ whole genome shotgun (WGS) entry which is preliminary data.</text>
</comment>
<accession>A0ACA9RKF4</accession>
<keyword evidence="2" id="KW-1185">Reference proteome</keyword>
<name>A0ACA9RKF4_9GLOM</name>
<protein>
    <submittedName>
        <fullName evidence="1">11968_t:CDS:1</fullName>
    </submittedName>
</protein>
<evidence type="ECO:0000313" key="1">
    <source>
        <dbReference type="EMBL" id="CAG8796597.1"/>
    </source>
</evidence>